<geneLocation type="plasmid" evidence="1 2">
    <name>pRX1</name>
</geneLocation>
<proteinExistence type="predicted"/>
<dbReference type="PANTHER" id="PTHR35528">
    <property type="entry name" value="BLL1675 PROTEIN"/>
    <property type="match status" value="1"/>
</dbReference>
<gene>
    <name evidence="1" type="ORF">RZS28_19780</name>
</gene>
<evidence type="ECO:0008006" key="3">
    <source>
        <dbReference type="Google" id="ProtNLM"/>
    </source>
</evidence>
<protein>
    <recommendedName>
        <fullName evidence="3">Transposase</fullName>
    </recommendedName>
</protein>
<evidence type="ECO:0000313" key="2">
    <source>
        <dbReference type="Proteomes" id="UP001626536"/>
    </source>
</evidence>
<dbReference type="EMBL" id="CP136863">
    <property type="protein sequence ID" value="WOJ91687.1"/>
    <property type="molecule type" value="Genomic_DNA"/>
</dbReference>
<keyword evidence="1" id="KW-0614">Plasmid</keyword>
<dbReference type="PANTHER" id="PTHR35528:SF3">
    <property type="entry name" value="BLL1675 PROTEIN"/>
    <property type="match status" value="1"/>
</dbReference>
<dbReference type="Proteomes" id="UP001626536">
    <property type="component" value="Plasmid pRX1"/>
</dbReference>
<organism evidence="1 2">
    <name type="scientific">Methylocapsa polymorpha</name>
    <dbReference type="NCBI Taxonomy" id="3080828"/>
    <lineage>
        <taxon>Bacteria</taxon>
        <taxon>Pseudomonadati</taxon>
        <taxon>Pseudomonadota</taxon>
        <taxon>Alphaproteobacteria</taxon>
        <taxon>Hyphomicrobiales</taxon>
        <taxon>Beijerinckiaceae</taxon>
        <taxon>Methylocapsa</taxon>
    </lineage>
</organism>
<sequence>MHMEYWQHKGLNNLAENSHQPTWRQEWILKRSKSSRQVQKYLSIHDHVAKLFHFPPRGKMSAPDCRASRDQAFAAWAGIAITQLAA</sequence>
<dbReference type="RefSeq" id="WP_318655114.1">
    <property type="nucleotide sequence ID" value="NZ_CP136863.1"/>
</dbReference>
<evidence type="ECO:0000313" key="1">
    <source>
        <dbReference type="EMBL" id="WOJ91687.1"/>
    </source>
</evidence>
<accession>A0ABZ0HWN6</accession>
<name>A0ABZ0HWN6_9HYPH</name>
<keyword evidence="2" id="KW-1185">Reference proteome</keyword>
<reference evidence="1 2" key="1">
    <citation type="submission" date="2023-10" db="EMBL/GenBank/DDBJ databases">
        <title>Novel methanotroph of the genus Methylocapsa from a subarctic wetland.</title>
        <authorList>
            <person name="Belova S.E."/>
            <person name="Oshkin I.Y."/>
            <person name="Miroshnikov K."/>
            <person name="Dedysh S.N."/>
        </authorList>
    </citation>
    <scope>NUCLEOTIDE SEQUENCE [LARGE SCALE GENOMIC DNA]</scope>
    <source>
        <strain evidence="1 2">RX1</strain>
        <plasmid evidence="1 2">pRX1</plasmid>
    </source>
</reference>
<dbReference type="InterPro" id="IPR052183">
    <property type="entry name" value="IS_Transposase"/>
</dbReference>